<proteinExistence type="inferred from homology"/>
<dbReference type="InterPro" id="IPR017997">
    <property type="entry name" value="Vinculin"/>
</dbReference>
<dbReference type="GO" id="GO:0002102">
    <property type="term" value="C:podosome"/>
    <property type="evidence" value="ECO:0007669"/>
    <property type="project" value="UniProtKB-SubCell"/>
</dbReference>
<accession>A0A667XND7</accession>
<dbReference type="GO" id="GO:0051015">
    <property type="term" value="F:actin filament binding"/>
    <property type="evidence" value="ECO:0007669"/>
    <property type="project" value="InterPro"/>
</dbReference>
<organism evidence="18 19">
    <name type="scientific">Myripristis murdjan</name>
    <name type="common">pinecone soldierfish</name>
    <dbReference type="NCBI Taxonomy" id="586833"/>
    <lineage>
        <taxon>Eukaryota</taxon>
        <taxon>Metazoa</taxon>
        <taxon>Chordata</taxon>
        <taxon>Craniata</taxon>
        <taxon>Vertebrata</taxon>
        <taxon>Euteleostomi</taxon>
        <taxon>Actinopterygii</taxon>
        <taxon>Neopterygii</taxon>
        <taxon>Teleostei</taxon>
        <taxon>Neoteleostei</taxon>
        <taxon>Acanthomorphata</taxon>
        <taxon>Holocentriformes</taxon>
        <taxon>Holocentridae</taxon>
        <taxon>Myripristis</taxon>
    </lineage>
</organism>
<evidence type="ECO:0000256" key="12">
    <source>
        <dbReference type="ARBA" id="ARBA00023136"/>
    </source>
</evidence>
<dbReference type="GO" id="GO:0042383">
    <property type="term" value="C:sarcolemma"/>
    <property type="evidence" value="ECO:0007669"/>
    <property type="project" value="UniProtKB-SubCell"/>
</dbReference>
<reference evidence="18" key="3">
    <citation type="submission" date="2025-09" db="UniProtKB">
        <authorList>
            <consortium name="Ensembl"/>
        </authorList>
    </citation>
    <scope>IDENTIFICATION</scope>
</reference>
<reference evidence="18" key="1">
    <citation type="submission" date="2019-06" db="EMBL/GenBank/DDBJ databases">
        <authorList>
            <consortium name="Wellcome Sanger Institute Data Sharing"/>
        </authorList>
    </citation>
    <scope>NUCLEOTIDE SEQUENCE [LARGE SCALE GENOMIC DNA]</scope>
</reference>
<evidence type="ECO:0000313" key="19">
    <source>
        <dbReference type="Proteomes" id="UP000472263"/>
    </source>
</evidence>
<evidence type="ECO:0000256" key="6">
    <source>
        <dbReference type="ARBA" id="ARBA00014125"/>
    </source>
</evidence>
<dbReference type="GeneTree" id="ENSGT01030000234543"/>
<dbReference type="InterPro" id="IPR036723">
    <property type="entry name" value="Alpha-catenin/vinculin-like_sf"/>
</dbReference>
<evidence type="ECO:0000313" key="18">
    <source>
        <dbReference type="Ensembl" id="ENSMMDP00005015723.1"/>
    </source>
</evidence>
<evidence type="ECO:0000256" key="13">
    <source>
        <dbReference type="ARBA" id="ARBA00023203"/>
    </source>
</evidence>
<dbReference type="InterPro" id="IPR006077">
    <property type="entry name" value="Vinculin/catenin"/>
</dbReference>
<dbReference type="Ensembl" id="ENSMMDT00005016140.1">
    <property type="protein sequence ID" value="ENSMMDP00005015723.1"/>
    <property type="gene ID" value="ENSMMDG00005005446.1"/>
</dbReference>
<keyword evidence="12" id="KW-0472">Membrane</keyword>
<keyword evidence="14" id="KW-0206">Cytoskeleton</keyword>
<evidence type="ECO:0000256" key="15">
    <source>
        <dbReference type="ARBA" id="ARBA00024757"/>
    </source>
</evidence>
<dbReference type="GO" id="GO:0005198">
    <property type="term" value="F:structural molecule activity"/>
    <property type="evidence" value="ECO:0007669"/>
    <property type="project" value="InterPro"/>
</dbReference>
<dbReference type="FunFam" id="1.20.120.810:FF:000001">
    <property type="entry name" value="Vinculin a"/>
    <property type="match status" value="1"/>
</dbReference>
<evidence type="ECO:0000256" key="3">
    <source>
        <dbReference type="ARBA" id="ARBA00004278"/>
    </source>
</evidence>
<sequence length="1058" mass="115899">MPVFHTKTIESILEPVAQQISHLVIMHEEGEVDGKAIPDLTVPVAAVQAAVSNLVRVGKETVQTTEDQVMKRDMPPAFIKVENSCSKLVQAAQMLKADPYSVPARDYLIDGSRGILSGTSDLLLTFDEAEVQTCLCVQGQLHFLEQANEFSPFFSLSSGMTKMSKMIEERQQELTHQEHRQMLISSMNTVKELLPVLISAIKIFVTTKSSHGAGVEEAERNRRFTFEKMSAEINEIIRVLQLTTWDEDAWANKDMEAMRRSLALIESKMGQAKSWLKDPHAQPGDSGEVALRVILDEAGKVGELCAGKERKDVLGTTKALGQMTDQVSDLRARGQGPSPGCVQRAGQCSQGLDLLFGKVDSAARRLEALINAKQAIARRLDAAQAWLADPNGGPEGEENIRALLAEAKRIADLCEDPKERDDILRSISEIAGLTARLVELRRQGKGDSPEARALAKQIGAALLTLQSKTNRAVANMRPAKPALTLEGKMEQALRWVNNPGVDDRGIGQAAIRGMVGEGRRLAGGLVGPYRQDLIGRCDRAEALTASLADMAARGEAEAPHARATASQLQDSLKDLRGRMQEVMTQEVSDVFSDTTTPIKLLAVSATAPPDAPNREEVFEERAGNFEAHASRLGATAEKAAAVGTANKSTVEGIHAAVKHARELTPQVTSAARILLKNPGNQAAYEHFDTMKNQWIDNVERLTCLVDEAIDTKSLLDASEEAIKKDIDKCRVAMANVQPQMLVAGATSIARRANRVLLVAKREMENSEDPRFRETVKHASDILSHTISPMVMDAKAVAGNIQDKALQKAYLDSCLRILAAVGKVREAFQPQEPDFPPPPPDLDQLHVSDEQAPPKPPLPEGEVPPPRPPPPEEKDEEFPEQKAGEVLSEPMMVAARQLHDEARKWSSKGNDIIAAAKRMALLMAEMSRLVRGGSGNKRALIQCAKDIAKASDEVTRLAKEVAKQCTDRRIRTNLLQVCERIPTISTQLKILSTVKATMLGRTNISEEESEQATEMLVHNAQNLMQSVKETVREAEAASIKIRTDAGFTLRWVRKTPWYQ</sequence>
<comment type="similarity">
    <text evidence="5">Belongs to the vinculin/alpha-catenin family.</text>
</comment>
<evidence type="ECO:0000256" key="4">
    <source>
        <dbReference type="ARBA" id="ARBA00004536"/>
    </source>
</evidence>
<name>A0A667XND7_9TELE</name>
<protein>
    <recommendedName>
        <fullName evidence="6">Vinculin</fullName>
    </recommendedName>
    <alternativeName>
        <fullName evidence="16">Metavinculin</fullName>
    </alternativeName>
</protein>
<evidence type="ECO:0000256" key="9">
    <source>
        <dbReference type="ARBA" id="ARBA00022737"/>
    </source>
</evidence>
<dbReference type="PROSITE" id="PS00664">
    <property type="entry name" value="VINCULIN_2"/>
    <property type="match status" value="1"/>
</dbReference>
<keyword evidence="10" id="KW-0130">Cell adhesion</keyword>
<dbReference type="Pfam" id="PF01044">
    <property type="entry name" value="Vinculin"/>
    <property type="match status" value="1"/>
</dbReference>
<evidence type="ECO:0000256" key="7">
    <source>
        <dbReference type="ARBA" id="ARBA00022475"/>
    </source>
</evidence>
<evidence type="ECO:0000256" key="5">
    <source>
        <dbReference type="ARBA" id="ARBA00008376"/>
    </source>
</evidence>
<dbReference type="AlphaFoldDB" id="A0A667XND7"/>
<dbReference type="InterPro" id="IPR000633">
    <property type="entry name" value="Vinculin_CS"/>
</dbReference>
<dbReference type="Proteomes" id="UP000472263">
    <property type="component" value="Chromosome 15"/>
</dbReference>
<evidence type="ECO:0000256" key="2">
    <source>
        <dbReference type="ARBA" id="ARBA00004245"/>
    </source>
</evidence>
<reference evidence="18" key="2">
    <citation type="submission" date="2025-08" db="UniProtKB">
        <authorList>
            <consortium name="Ensembl"/>
        </authorList>
    </citation>
    <scope>IDENTIFICATION</scope>
</reference>
<keyword evidence="11" id="KW-0965">Cell junction</keyword>
<dbReference type="PRINTS" id="PR00806">
    <property type="entry name" value="VINCULIN"/>
</dbReference>
<dbReference type="Gene3D" id="1.20.120.810">
    <property type="entry name" value="Vinculin, Vh2 four-helix bundle"/>
    <property type="match status" value="3"/>
</dbReference>
<dbReference type="GO" id="GO:0007155">
    <property type="term" value="P:cell adhesion"/>
    <property type="evidence" value="ECO:0007669"/>
    <property type="project" value="UniProtKB-KW"/>
</dbReference>
<comment type="function">
    <text evidence="15">Actin filament (F-actin)-binding protein involved in cell-matrix adhesion and cell-cell adhesion. Regulates cell-surface E-cadherin expression and potentiates mechanosensing by the E-cadherin complex. May also play important roles in cell morphology and locomotion.</text>
</comment>
<feature type="compositionally biased region" description="Pro residues" evidence="17">
    <location>
        <begin position="852"/>
        <end position="868"/>
    </location>
</feature>
<dbReference type="PANTHER" id="PTHR46180">
    <property type="entry name" value="VINCULIN"/>
    <property type="match status" value="1"/>
</dbReference>
<keyword evidence="7" id="KW-1003">Cell membrane</keyword>
<dbReference type="SUPFAM" id="SSF47220">
    <property type="entry name" value="alpha-catenin/vinculin-like"/>
    <property type="match status" value="8"/>
</dbReference>
<dbReference type="FunFam" id="1.20.120.230:FF:000010">
    <property type="entry name" value="Vinculin a"/>
    <property type="match status" value="1"/>
</dbReference>
<gene>
    <name evidence="18" type="primary">VCL</name>
    <name evidence="18" type="synonym">LOC115372493</name>
</gene>
<feature type="region of interest" description="Disordered" evidence="17">
    <location>
        <begin position="828"/>
        <end position="886"/>
    </location>
</feature>
<evidence type="ECO:0000256" key="1">
    <source>
        <dbReference type="ARBA" id="ARBA00004188"/>
    </source>
</evidence>
<keyword evidence="19" id="KW-1185">Reference proteome</keyword>
<evidence type="ECO:0000256" key="16">
    <source>
        <dbReference type="ARBA" id="ARBA00033411"/>
    </source>
</evidence>
<keyword evidence="9" id="KW-0677">Repeat</keyword>
<evidence type="ECO:0000256" key="10">
    <source>
        <dbReference type="ARBA" id="ARBA00022889"/>
    </source>
</evidence>
<dbReference type="Gene3D" id="1.20.120.230">
    <property type="entry name" value="Alpha-catenin/vinculin-like"/>
    <property type="match status" value="2"/>
</dbReference>
<keyword evidence="13" id="KW-0009">Actin-binding</keyword>
<evidence type="ECO:0000256" key="14">
    <source>
        <dbReference type="ARBA" id="ARBA00023212"/>
    </source>
</evidence>
<evidence type="ECO:0000256" key="11">
    <source>
        <dbReference type="ARBA" id="ARBA00022949"/>
    </source>
</evidence>
<evidence type="ECO:0000256" key="8">
    <source>
        <dbReference type="ARBA" id="ARBA00022490"/>
    </source>
</evidence>
<dbReference type="GO" id="GO:0005912">
    <property type="term" value="C:adherens junction"/>
    <property type="evidence" value="ECO:0007669"/>
    <property type="project" value="UniProtKB-SubCell"/>
</dbReference>
<keyword evidence="8" id="KW-0963">Cytoplasm</keyword>
<evidence type="ECO:0000256" key="17">
    <source>
        <dbReference type="SAM" id="MobiDB-lite"/>
    </source>
</evidence>
<comment type="subcellular location">
    <subcellularLocation>
        <location evidence="4">Cell junction</location>
        <location evidence="4">Adherens junction</location>
    </subcellularLocation>
    <subcellularLocation>
        <location evidence="3">Cell membrane</location>
        <location evidence="3">Sarcolemma</location>
        <topology evidence="3">Peripheral membrane protein</topology>
        <orientation evidence="3">Cytoplasmic side</orientation>
    </subcellularLocation>
    <subcellularLocation>
        <location evidence="1">Cell projection</location>
        <location evidence="1">Podosome</location>
    </subcellularLocation>
    <subcellularLocation>
        <location evidence="2">Cytoplasm</location>
        <location evidence="2">Cytoskeleton</location>
    </subcellularLocation>
</comment>